<protein>
    <submittedName>
        <fullName evidence="1">Uncharacterized protein</fullName>
    </submittedName>
</protein>
<comment type="caution">
    <text evidence="1">The sequence shown here is derived from an EMBL/GenBank/DDBJ whole genome shotgun (WGS) entry which is preliminary data.</text>
</comment>
<gene>
    <name evidence="1" type="ORF">ENR64_03935</name>
</gene>
<dbReference type="SUPFAM" id="SSF58113">
    <property type="entry name" value="Apolipoprotein A-I"/>
    <property type="match status" value="1"/>
</dbReference>
<organism evidence="1">
    <name type="scientific">Oscillatoriales cyanobacterium SpSt-418</name>
    <dbReference type="NCBI Taxonomy" id="2282169"/>
    <lineage>
        <taxon>Bacteria</taxon>
        <taxon>Bacillati</taxon>
        <taxon>Cyanobacteriota</taxon>
        <taxon>Cyanophyceae</taxon>
        <taxon>Oscillatoriophycideae</taxon>
        <taxon>Oscillatoriales</taxon>
    </lineage>
</organism>
<name>A0A7C3PB07_9CYAN</name>
<proteinExistence type="predicted"/>
<evidence type="ECO:0000313" key="1">
    <source>
        <dbReference type="EMBL" id="HFM96912.1"/>
    </source>
</evidence>
<reference evidence="1" key="1">
    <citation type="journal article" date="2020" name="mSystems">
        <title>Genome- and Community-Level Interaction Insights into Carbon Utilization and Element Cycling Functions of Hydrothermarchaeota in Hydrothermal Sediment.</title>
        <authorList>
            <person name="Zhou Z."/>
            <person name="Liu Y."/>
            <person name="Xu W."/>
            <person name="Pan J."/>
            <person name="Luo Z.H."/>
            <person name="Li M."/>
        </authorList>
    </citation>
    <scope>NUCLEOTIDE SEQUENCE [LARGE SCALE GENOMIC DNA]</scope>
    <source>
        <strain evidence="1">SpSt-418</strain>
    </source>
</reference>
<dbReference type="EMBL" id="DSRU01000049">
    <property type="protein sequence ID" value="HFM96912.1"/>
    <property type="molecule type" value="Genomic_DNA"/>
</dbReference>
<accession>A0A7C3PB07</accession>
<sequence length="236" mass="24882">MLLKLSSPKRVAQKLLTALLVGVLALSTFVVGSPAIASSLDGVLIAKATETDVFSSAKELIKGFSKTQAQITDYTESAEDLLKDNTKGTRKLLDELSLQLSKLTPDATPAVKAQIAKKVQASQTKLDAAVAALDEFSTQADTVTKEVSTAADTYRNDLKALADQAWETIQAQLKDQVIGSKGTFSDAAQYLRAVADDVKSFGTDGAGFDVAKFNDHIQSLNTALDAASKVGAALKS</sequence>
<dbReference type="AlphaFoldDB" id="A0A7C3PB07"/>